<keyword evidence="3" id="KW-0731">Sigma factor</keyword>
<evidence type="ECO:0000256" key="1">
    <source>
        <dbReference type="ARBA" id="ARBA00010641"/>
    </source>
</evidence>
<evidence type="ECO:0000313" key="7">
    <source>
        <dbReference type="EMBL" id="KKO00148.1"/>
    </source>
</evidence>
<dbReference type="GO" id="GO:0016987">
    <property type="term" value="F:sigma factor activity"/>
    <property type="evidence" value="ECO:0007669"/>
    <property type="project" value="UniProtKB-KW"/>
</dbReference>
<evidence type="ECO:0000256" key="4">
    <source>
        <dbReference type="ARBA" id="ARBA00023163"/>
    </source>
</evidence>
<dbReference type="InterPro" id="IPR039425">
    <property type="entry name" value="RNA_pol_sigma-70-like"/>
</dbReference>
<organism evidence="7">
    <name type="scientific">marine sediment metagenome</name>
    <dbReference type="NCBI Taxonomy" id="412755"/>
    <lineage>
        <taxon>unclassified sequences</taxon>
        <taxon>metagenomes</taxon>
        <taxon>ecological metagenomes</taxon>
    </lineage>
</organism>
<dbReference type="Gene3D" id="1.10.1740.10">
    <property type="match status" value="1"/>
</dbReference>
<dbReference type="PANTHER" id="PTHR43133:SF51">
    <property type="entry name" value="RNA POLYMERASE SIGMA FACTOR"/>
    <property type="match status" value="1"/>
</dbReference>
<feature type="domain" description="RNA polymerase sigma factor 70 region 4 type 2" evidence="6">
    <location>
        <begin position="147"/>
        <end position="197"/>
    </location>
</feature>
<dbReference type="NCBIfam" id="TIGR02937">
    <property type="entry name" value="sigma70-ECF"/>
    <property type="match status" value="1"/>
</dbReference>
<evidence type="ECO:0000256" key="2">
    <source>
        <dbReference type="ARBA" id="ARBA00023015"/>
    </source>
</evidence>
<comment type="similarity">
    <text evidence="1">Belongs to the sigma-70 factor family. ECF subfamily.</text>
</comment>
<dbReference type="Pfam" id="PF08281">
    <property type="entry name" value="Sigma70_r4_2"/>
    <property type="match status" value="1"/>
</dbReference>
<keyword evidence="4" id="KW-0804">Transcription</keyword>
<evidence type="ECO:0000259" key="5">
    <source>
        <dbReference type="Pfam" id="PF04542"/>
    </source>
</evidence>
<dbReference type="InterPro" id="IPR013249">
    <property type="entry name" value="RNA_pol_sigma70_r4_t2"/>
</dbReference>
<reference evidence="7" key="1">
    <citation type="journal article" date="2015" name="Nature">
        <title>Complex archaea that bridge the gap between prokaryotes and eukaryotes.</title>
        <authorList>
            <person name="Spang A."/>
            <person name="Saw J.H."/>
            <person name="Jorgensen S.L."/>
            <person name="Zaremba-Niedzwiedzka K."/>
            <person name="Martijn J."/>
            <person name="Lind A.E."/>
            <person name="van Eijk R."/>
            <person name="Schleper C."/>
            <person name="Guy L."/>
            <person name="Ettema T.J."/>
        </authorList>
    </citation>
    <scope>NUCLEOTIDE SEQUENCE</scope>
</reference>
<dbReference type="SUPFAM" id="SSF88946">
    <property type="entry name" value="Sigma2 domain of RNA polymerase sigma factors"/>
    <property type="match status" value="1"/>
</dbReference>
<feature type="domain" description="RNA polymerase sigma-70 region 2" evidence="5">
    <location>
        <begin position="47"/>
        <end position="114"/>
    </location>
</feature>
<dbReference type="PANTHER" id="PTHR43133">
    <property type="entry name" value="RNA POLYMERASE ECF-TYPE SIGMA FACTO"/>
    <property type="match status" value="1"/>
</dbReference>
<dbReference type="InterPro" id="IPR007627">
    <property type="entry name" value="RNA_pol_sigma70_r2"/>
</dbReference>
<dbReference type="InterPro" id="IPR013325">
    <property type="entry name" value="RNA_pol_sigma_r2"/>
</dbReference>
<proteinExistence type="inferred from homology"/>
<name>A0A0F9VJX9_9ZZZZ</name>
<keyword evidence="2" id="KW-0805">Transcription regulation</keyword>
<dbReference type="InterPro" id="IPR036388">
    <property type="entry name" value="WH-like_DNA-bd_sf"/>
</dbReference>
<dbReference type="GO" id="GO:0006352">
    <property type="term" value="P:DNA-templated transcription initiation"/>
    <property type="evidence" value="ECO:0007669"/>
    <property type="project" value="InterPro"/>
</dbReference>
<dbReference type="Gene3D" id="1.10.10.10">
    <property type="entry name" value="Winged helix-like DNA-binding domain superfamily/Winged helix DNA-binding domain"/>
    <property type="match status" value="1"/>
</dbReference>
<dbReference type="EMBL" id="LAZR01000042">
    <property type="protein sequence ID" value="KKO00148.1"/>
    <property type="molecule type" value="Genomic_DNA"/>
</dbReference>
<protein>
    <submittedName>
        <fullName evidence="7">Uncharacterized protein</fullName>
    </submittedName>
</protein>
<dbReference type="AlphaFoldDB" id="A0A0F9VJX9"/>
<evidence type="ECO:0000259" key="6">
    <source>
        <dbReference type="Pfam" id="PF08281"/>
    </source>
</evidence>
<accession>A0A0F9VJX9</accession>
<sequence>MSVLRMLILVLVGSKKESYMSLAKKLDDASLVEKIKTSQDSQLFGILYDRYSNKVYNKCYSFTHNEPEAKDLTQEIFLKVFLKLDLYNAVKASFSTWLFVITYNFCTNYVNRTKKKNNAERLDDHEYHLGEEQEIGIDDINSLDPNKLTKALQLLPPEEKSLLLLKYQDDVSIKELQVSLELGESAIKMRLNRAKIKVVKIYNSL</sequence>
<dbReference type="SUPFAM" id="SSF88659">
    <property type="entry name" value="Sigma3 and sigma4 domains of RNA polymerase sigma factors"/>
    <property type="match status" value="1"/>
</dbReference>
<dbReference type="GO" id="GO:0003677">
    <property type="term" value="F:DNA binding"/>
    <property type="evidence" value="ECO:0007669"/>
    <property type="project" value="InterPro"/>
</dbReference>
<comment type="caution">
    <text evidence="7">The sequence shown here is derived from an EMBL/GenBank/DDBJ whole genome shotgun (WGS) entry which is preliminary data.</text>
</comment>
<evidence type="ECO:0000256" key="3">
    <source>
        <dbReference type="ARBA" id="ARBA00023082"/>
    </source>
</evidence>
<gene>
    <name evidence="7" type="ORF">LCGC14_0129140</name>
</gene>
<dbReference type="Pfam" id="PF04542">
    <property type="entry name" value="Sigma70_r2"/>
    <property type="match status" value="1"/>
</dbReference>
<dbReference type="InterPro" id="IPR014284">
    <property type="entry name" value="RNA_pol_sigma-70_dom"/>
</dbReference>
<dbReference type="InterPro" id="IPR013324">
    <property type="entry name" value="RNA_pol_sigma_r3/r4-like"/>
</dbReference>